<dbReference type="SMART" id="SM00507">
    <property type="entry name" value="HNHc"/>
    <property type="match status" value="1"/>
</dbReference>
<dbReference type="InterPro" id="IPR002711">
    <property type="entry name" value="HNH"/>
</dbReference>
<evidence type="ECO:0000313" key="2">
    <source>
        <dbReference type="EMBL" id="KKL26489.1"/>
    </source>
</evidence>
<dbReference type="InterPro" id="IPR003615">
    <property type="entry name" value="HNH_nuc"/>
</dbReference>
<reference evidence="2" key="1">
    <citation type="journal article" date="2015" name="Nature">
        <title>Complex archaea that bridge the gap between prokaryotes and eukaryotes.</title>
        <authorList>
            <person name="Spang A."/>
            <person name="Saw J.H."/>
            <person name="Jorgensen S.L."/>
            <person name="Zaremba-Niedzwiedzka K."/>
            <person name="Martijn J."/>
            <person name="Lind A.E."/>
            <person name="van Eijk R."/>
            <person name="Schleper C."/>
            <person name="Guy L."/>
            <person name="Ettema T.J."/>
        </authorList>
    </citation>
    <scope>NUCLEOTIDE SEQUENCE</scope>
</reference>
<accession>A0A0F9BX65</accession>
<dbReference type="Pfam" id="PF01844">
    <property type="entry name" value="HNH"/>
    <property type="match status" value="1"/>
</dbReference>
<name>A0A0F9BX65_9ZZZZ</name>
<dbReference type="GO" id="GO:0003676">
    <property type="term" value="F:nucleic acid binding"/>
    <property type="evidence" value="ECO:0007669"/>
    <property type="project" value="InterPro"/>
</dbReference>
<proteinExistence type="predicted"/>
<evidence type="ECO:0000259" key="1">
    <source>
        <dbReference type="SMART" id="SM00507"/>
    </source>
</evidence>
<dbReference type="GO" id="GO:0004519">
    <property type="term" value="F:endonuclease activity"/>
    <property type="evidence" value="ECO:0007669"/>
    <property type="project" value="InterPro"/>
</dbReference>
<organism evidence="2">
    <name type="scientific">marine sediment metagenome</name>
    <dbReference type="NCBI Taxonomy" id="412755"/>
    <lineage>
        <taxon>unclassified sequences</taxon>
        <taxon>metagenomes</taxon>
        <taxon>ecological metagenomes</taxon>
    </lineage>
</organism>
<sequence length="150" mass="17081">MTCNKGRHRHKEKCSCAWCSGPRQGHKCPSTCRCRRHKRSIGALIGLAWYGRQESFGIKRALLRFGLLEESCSECGLPPIWNDKLLTLQLDHIDGNTSNGWLQNLRLLCPNCHTQTETYAKAKHPYNGSKKALQGIRLQYRKDVTISDDV</sequence>
<dbReference type="GO" id="GO:0008270">
    <property type="term" value="F:zinc ion binding"/>
    <property type="evidence" value="ECO:0007669"/>
    <property type="project" value="InterPro"/>
</dbReference>
<protein>
    <recommendedName>
        <fullName evidence="1">HNH nuclease domain-containing protein</fullName>
    </recommendedName>
</protein>
<dbReference type="EMBL" id="LAZR01035821">
    <property type="protein sequence ID" value="KKL26489.1"/>
    <property type="molecule type" value="Genomic_DNA"/>
</dbReference>
<dbReference type="AlphaFoldDB" id="A0A0F9BX65"/>
<feature type="domain" description="HNH nuclease" evidence="1">
    <location>
        <begin position="57"/>
        <end position="114"/>
    </location>
</feature>
<gene>
    <name evidence="2" type="ORF">LCGC14_2394770</name>
</gene>
<comment type="caution">
    <text evidence="2">The sequence shown here is derived from an EMBL/GenBank/DDBJ whole genome shotgun (WGS) entry which is preliminary data.</text>
</comment>